<evidence type="ECO:0000256" key="1">
    <source>
        <dbReference type="SAM" id="MobiDB-lite"/>
    </source>
</evidence>
<dbReference type="Proteomes" id="UP000551353">
    <property type="component" value="Unassembled WGS sequence"/>
</dbReference>
<accession>A0ABR6ITD6</accession>
<gene>
    <name evidence="2" type="ORF">GGD56_004600</name>
</gene>
<evidence type="ECO:0000313" key="3">
    <source>
        <dbReference type="Proteomes" id="UP000551353"/>
    </source>
</evidence>
<keyword evidence="3" id="KW-1185">Reference proteome</keyword>
<evidence type="ECO:0000313" key="2">
    <source>
        <dbReference type="EMBL" id="MBB4230734.1"/>
    </source>
</evidence>
<dbReference type="RefSeq" id="WP_022717556.1">
    <property type="nucleotide sequence ID" value="NZ_JACIFX010000006.1"/>
</dbReference>
<protein>
    <submittedName>
        <fullName evidence="2">Uncharacterized protein</fullName>
    </submittedName>
</protein>
<sequence>MGPTRDYQRIDQSQSNDTPFAFGISYGGRAPRDGKGTVPAKDEETWIEDPDPPSGIIEAPPALAMKMADLVRASGRG</sequence>
<name>A0ABR6ITD6_9HYPH</name>
<feature type="compositionally biased region" description="Basic and acidic residues" evidence="1">
    <location>
        <begin position="30"/>
        <end position="44"/>
    </location>
</feature>
<proteinExistence type="predicted"/>
<dbReference type="EMBL" id="JACIFX010000006">
    <property type="protein sequence ID" value="MBB4230734.1"/>
    <property type="molecule type" value="Genomic_DNA"/>
</dbReference>
<feature type="region of interest" description="Disordered" evidence="1">
    <location>
        <begin position="1"/>
        <end position="55"/>
    </location>
</feature>
<organism evidence="2 3">
    <name type="scientific">Rhizobium mongolense</name>
    <dbReference type="NCBI Taxonomy" id="57676"/>
    <lineage>
        <taxon>Bacteria</taxon>
        <taxon>Pseudomonadati</taxon>
        <taxon>Pseudomonadota</taxon>
        <taxon>Alphaproteobacteria</taxon>
        <taxon>Hyphomicrobiales</taxon>
        <taxon>Rhizobiaceae</taxon>
        <taxon>Rhizobium/Agrobacterium group</taxon>
        <taxon>Rhizobium</taxon>
    </lineage>
</organism>
<comment type="caution">
    <text evidence="2">The sequence shown here is derived from an EMBL/GenBank/DDBJ whole genome shotgun (WGS) entry which is preliminary data.</text>
</comment>
<reference evidence="2 3" key="1">
    <citation type="submission" date="2020-08" db="EMBL/GenBank/DDBJ databases">
        <title>Genomic Encyclopedia of Type Strains, Phase IV (KMG-V): Genome sequencing to study the core and pangenomes of soil and plant-associated prokaryotes.</title>
        <authorList>
            <person name="Whitman W."/>
        </authorList>
    </citation>
    <scope>NUCLEOTIDE SEQUENCE [LARGE SCALE GENOMIC DNA]</scope>
    <source>
        <strain evidence="2 3">SEMIA 4087</strain>
    </source>
</reference>